<sequence>MAAKAIHHSVPGQLSSHINEDYPLFVEFLSGYYEWLESGSSPYTQIKNHLSALDFKESIDAYTSMLKNEYLHTIPERVIANKELLIKHSKQFFQSLGTEKSFLFKILYGEDVELYYPKTDILRASDAHWIDNESMMYVSNSGNVNNFLYRRITQKRELAAFPGQYEYAYATVNRIINRYANKFNFAELYLTDIQGEFKLTHPVTVDDVNVEWILPIADSVEINSPGLNYVADNTMTWAGDSHFELVLTATEPGYIDTRYTTLFNADELTVSINGATVSNFTYDGKTVQHPDILPSVDVTVRWPVYKGFIIVSSVDALGGILDVALVDTPFGIVTPQLLQADEGGSGGSVTLIPSVTRKIDGYFMTTDSFLSSDKMLQDSEYYQDYSYVIRAGIDVEKYRDIVLQVLHPAGLKMYGEVNIIEFIKLIIRDESFDIIVNFAGEIEFLSAVPLYNRYGFVEDFKHAQTSETYKVNDFKHMVVGDVMTKFNKPLNYHFSNIEYNEGPYSDPTYVDDDYVVDAIYHTG</sequence>
<proteinExistence type="predicted"/>
<dbReference type="EMBL" id="KU873925">
    <property type="protein sequence ID" value="AND75135.1"/>
    <property type="molecule type" value="Genomic_DNA"/>
</dbReference>
<keyword evidence="2" id="KW-1185">Reference proteome</keyword>
<reference evidence="1 2" key="1">
    <citation type="submission" date="2016-03" db="EMBL/GenBank/DDBJ databases">
        <title>Characterisation of pf16 and phiPMW: Two novel phages infecting Pseudomonas putida PpG1.</title>
        <authorList>
            <person name="Magill D.J."/>
            <person name="Krylov V.N."/>
            <person name="Shaburova O.V."/>
            <person name="Allen C.C.R."/>
            <person name="McGrath J.W."/>
            <person name="Quinn J.P."/>
            <person name="Kulakov L.A."/>
        </authorList>
    </citation>
    <scope>NUCLEOTIDE SEQUENCE [LARGE SCALE GENOMIC DNA]</scope>
</reference>
<protein>
    <submittedName>
        <fullName evidence="1">Uncharacterized protein</fullName>
    </submittedName>
</protein>
<evidence type="ECO:0000313" key="2">
    <source>
        <dbReference type="Proteomes" id="UP000225821"/>
    </source>
</evidence>
<evidence type="ECO:0000313" key="1">
    <source>
        <dbReference type="EMBL" id="AND75135.1"/>
    </source>
</evidence>
<organism evidence="1 2">
    <name type="scientific">Pseudomonas phage pf16</name>
    <dbReference type="NCBI Taxonomy" id="1815630"/>
    <lineage>
        <taxon>Viruses</taxon>
        <taxon>Duplodnaviria</taxon>
        <taxon>Heunggongvirae</taxon>
        <taxon>Uroviricota</taxon>
        <taxon>Caudoviricetes</taxon>
        <taxon>Chakrabartyvirus</taxon>
        <taxon>Chakrabartyvirus pf16</taxon>
    </lineage>
</organism>
<dbReference type="Proteomes" id="UP000225821">
    <property type="component" value="Segment"/>
</dbReference>
<dbReference type="OrthoDB" id="40659at10239"/>
<accession>A0A1S5R473</accession>
<name>A0A1S5R473_9CAUD</name>
<gene>
    <name evidence="1" type="ORF">pf16_212</name>
</gene>